<dbReference type="OrthoDB" id="6437696at2759"/>
<keyword evidence="4 7" id="KW-0472">Membrane</keyword>
<keyword evidence="2 7" id="KW-0812">Transmembrane</keyword>
<organism evidence="10 11">
    <name type="scientific">Dinothrombium tinctorium</name>
    <dbReference type="NCBI Taxonomy" id="1965070"/>
    <lineage>
        <taxon>Eukaryota</taxon>
        <taxon>Metazoa</taxon>
        <taxon>Ecdysozoa</taxon>
        <taxon>Arthropoda</taxon>
        <taxon>Chelicerata</taxon>
        <taxon>Arachnida</taxon>
        <taxon>Acari</taxon>
        <taxon>Acariformes</taxon>
        <taxon>Trombidiformes</taxon>
        <taxon>Prostigmata</taxon>
        <taxon>Anystina</taxon>
        <taxon>Parasitengona</taxon>
        <taxon>Trombidioidea</taxon>
        <taxon>Trombidiidae</taxon>
        <taxon>Dinothrombium</taxon>
    </lineage>
</organism>
<evidence type="ECO:0000256" key="5">
    <source>
        <dbReference type="ARBA" id="ARBA00023157"/>
    </source>
</evidence>
<dbReference type="InterPro" id="IPR000203">
    <property type="entry name" value="GPS"/>
</dbReference>
<dbReference type="GO" id="GO:0005886">
    <property type="term" value="C:plasma membrane"/>
    <property type="evidence" value="ECO:0007669"/>
    <property type="project" value="UniProtKB-SubCell"/>
</dbReference>
<name>A0A3S3NCZ2_9ACAR</name>
<feature type="region of interest" description="Disordered" evidence="6">
    <location>
        <begin position="1"/>
        <end position="23"/>
    </location>
</feature>
<dbReference type="InterPro" id="IPR000832">
    <property type="entry name" value="GPCR_2_secretin-like"/>
</dbReference>
<reference evidence="10 11" key="1">
    <citation type="journal article" date="2018" name="Gigascience">
        <title>Genomes of trombidid mites reveal novel predicted allergens and laterally-transferred genes associated with secondary metabolism.</title>
        <authorList>
            <person name="Dong X."/>
            <person name="Chaisiri K."/>
            <person name="Xia D."/>
            <person name="Armstrong S.D."/>
            <person name="Fang Y."/>
            <person name="Donnelly M.J."/>
            <person name="Kadowaki T."/>
            <person name="McGarry J.W."/>
            <person name="Darby A.C."/>
            <person name="Makepeace B.L."/>
        </authorList>
    </citation>
    <scope>NUCLEOTIDE SEQUENCE [LARGE SCALE GENOMIC DNA]</scope>
    <source>
        <strain evidence="10">UoL-WK</strain>
    </source>
</reference>
<gene>
    <name evidence="10" type="ORF">B4U79_07331</name>
</gene>
<evidence type="ECO:0000256" key="1">
    <source>
        <dbReference type="ARBA" id="ARBA00004141"/>
    </source>
</evidence>
<dbReference type="PANTHER" id="PTHR12011">
    <property type="entry name" value="ADHESION G-PROTEIN COUPLED RECEPTOR"/>
    <property type="match status" value="1"/>
</dbReference>
<accession>A0A3S3NCZ2</accession>
<feature type="transmembrane region" description="Helical" evidence="7">
    <location>
        <begin position="292"/>
        <end position="318"/>
    </location>
</feature>
<dbReference type="Gene3D" id="2.60.220.50">
    <property type="match status" value="1"/>
</dbReference>
<evidence type="ECO:0000256" key="3">
    <source>
        <dbReference type="ARBA" id="ARBA00022989"/>
    </source>
</evidence>
<evidence type="ECO:0000256" key="2">
    <source>
        <dbReference type="ARBA" id="ARBA00022692"/>
    </source>
</evidence>
<evidence type="ECO:0000313" key="10">
    <source>
        <dbReference type="EMBL" id="RWS00263.1"/>
    </source>
</evidence>
<dbReference type="SMART" id="SM00303">
    <property type="entry name" value="GPS"/>
    <property type="match status" value="1"/>
</dbReference>
<dbReference type="EMBL" id="NCKU01011916">
    <property type="protein sequence ID" value="RWS00263.1"/>
    <property type="molecule type" value="Genomic_DNA"/>
</dbReference>
<dbReference type="PROSITE" id="PS50261">
    <property type="entry name" value="G_PROTEIN_RECEP_F2_4"/>
    <property type="match status" value="1"/>
</dbReference>
<dbReference type="GO" id="GO:0007166">
    <property type="term" value="P:cell surface receptor signaling pathway"/>
    <property type="evidence" value="ECO:0007669"/>
    <property type="project" value="InterPro"/>
</dbReference>
<evidence type="ECO:0000256" key="7">
    <source>
        <dbReference type="SAM" id="Phobius"/>
    </source>
</evidence>
<proteinExistence type="predicted"/>
<dbReference type="InterPro" id="IPR046338">
    <property type="entry name" value="GAIN_dom_sf"/>
</dbReference>
<keyword evidence="11" id="KW-1185">Reference proteome</keyword>
<dbReference type="Pfam" id="PF01825">
    <property type="entry name" value="GPS"/>
    <property type="match status" value="1"/>
</dbReference>
<keyword evidence="5" id="KW-1015">Disulfide bond</keyword>
<protein>
    <submittedName>
        <fullName evidence="10">Latrophilin Cirl-like protein</fullName>
    </submittedName>
</protein>
<feature type="domain" description="G-protein coupled receptors family 2 profile 2" evidence="9">
    <location>
        <begin position="290"/>
        <end position="373"/>
    </location>
</feature>
<dbReference type="GO" id="GO:0004930">
    <property type="term" value="F:G protein-coupled receptor activity"/>
    <property type="evidence" value="ECO:0007669"/>
    <property type="project" value="InterPro"/>
</dbReference>
<sequence>ESTKNTPTDSDCETSCDRSKTSTKNDVICDKNEIKFWYCECIKNCCKSYASCTKLWLKNLQKEIEQNKPAINISNNLVEALSESTLDTGGDLIEAVQVFAEKIVKSIDGVLSDRNEKAWQDLPVDFNTDVTQNLLRTMHEVSLKATCDSPNETSIEFVEENIIMESFALTQKLPRNFTFPSQKSNITTKSFLMFTNDVILPKPHISECKHLTASGIIYKRVRIILNHLKRKQRGDEAKCMFWDFDKVDWSEEGCRVVSSFKTYSVCECDHLTNFAVLMDISGRETTNDVKKLLSLICSFISVISLIITIACLNTFRALRNRRSVIKSNLCICLLAVNLLVSFGLKQTQNTVLCQIISMLLLYVASSAFLWMVVALSIVGPRGFYNEEKNYFCWISCFDEPAMIWIFAGPALVFNGLQGFFIFLFEIVMNKKARQTIFNEINANLPLPKSFSINPLTLNRTKFTLSSRVKTSHNLSYKYPRFGDVCAVNPAFENHDQRI</sequence>
<dbReference type="Proteomes" id="UP000285301">
    <property type="component" value="Unassembled WGS sequence"/>
</dbReference>
<evidence type="ECO:0000259" key="8">
    <source>
        <dbReference type="PROSITE" id="PS50221"/>
    </source>
</evidence>
<comment type="caution">
    <text evidence="10">The sequence shown here is derived from an EMBL/GenBank/DDBJ whole genome shotgun (WGS) entry which is preliminary data.</text>
</comment>
<dbReference type="Pfam" id="PF00002">
    <property type="entry name" value="7tm_2"/>
    <property type="match status" value="1"/>
</dbReference>
<feature type="transmembrane region" description="Helical" evidence="7">
    <location>
        <begin position="324"/>
        <end position="344"/>
    </location>
</feature>
<keyword evidence="3 7" id="KW-1133">Transmembrane helix</keyword>
<feature type="transmembrane region" description="Helical" evidence="7">
    <location>
        <begin position="401"/>
        <end position="424"/>
    </location>
</feature>
<dbReference type="AlphaFoldDB" id="A0A3S3NCZ2"/>
<evidence type="ECO:0000256" key="4">
    <source>
        <dbReference type="ARBA" id="ARBA00023136"/>
    </source>
</evidence>
<evidence type="ECO:0000259" key="9">
    <source>
        <dbReference type="PROSITE" id="PS50261"/>
    </source>
</evidence>
<dbReference type="InterPro" id="IPR017981">
    <property type="entry name" value="GPCR_2-like_7TM"/>
</dbReference>
<comment type="subcellular location">
    <subcellularLocation>
        <location evidence="1">Membrane</location>
        <topology evidence="1">Multi-pass membrane protein</topology>
    </subcellularLocation>
</comment>
<feature type="transmembrane region" description="Helical" evidence="7">
    <location>
        <begin position="356"/>
        <end position="381"/>
    </location>
</feature>
<evidence type="ECO:0000256" key="6">
    <source>
        <dbReference type="SAM" id="MobiDB-lite"/>
    </source>
</evidence>
<dbReference type="Gene3D" id="1.20.1070.10">
    <property type="entry name" value="Rhodopsin 7-helix transmembrane proteins"/>
    <property type="match status" value="1"/>
</dbReference>
<feature type="non-terminal residue" evidence="10">
    <location>
        <position position="1"/>
    </location>
</feature>
<dbReference type="PANTHER" id="PTHR12011:SF347">
    <property type="entry name" value="FI21270P1-RELATED"/>
    <property type="match status" value="1"/>
</dbReference>
<dbReference type="InterPro" id="IPR057244">
    <property type="entry name" value="GAIN_B"/>
</dbReference>
<evidence type="ECO:0000313" key="11">
    <source>
        <dbReference type="Proteomes" id="UP000285301"/>
    </source>
</evidence>
<feature type="domain" description="GAIN-B" evidence="8">
    <location>
        <begin position="153"/>
        <end position="284"/>
    </location>
</feature>
<dbReference type="PROSITE" id="PS50221">
    <property type="entry name" value="GAIN_B"/>
    <property type="match status" value="1"/>
</dbReference>
<dbReference type="STRING" id="1965070.A0A3S3NCZ2"/>